<accession>A0A8H3LX56</accession>
<dbReference type="Pfam" id="PF07714">
    <property type="entry name" value="PK_Tyr_Ser-Thr"/>
    <property type="match status" value="1"/>
</dbReference>
<dbReference type="OrthoDB" id="4062651at2759"/>
<keyword evidence="2" id="KW-0418">Kinase</keyword>
<dbReference type="PRINTS" id="PR00109">
    <property type="entry name" value="TYRKINASE"/>
</dbReference>
<protein>
    <submittedName>
        <fullName evidence="2">Kinase-like domain-containing protein</fullName>
    </submittedName>
</protein>
<evidence type="ECO:0000313" key="2">
    <source>
        <dbReference type="EMBL" id="GES92849.1"/>
    </source>
</evidence>
<name>A0A8H3LX56_9GLOM</name>
<dbReference type="Gene3D" id="1.10.510.10">
    <property type="entry name" value="Transferase(Phosphotransferase) domain 1"/>
    <property type="match status" value="1"/>
</dbReference>
<organism evidence="2 3">
    <name type="scientific">Rhizophagus clarus</name>
    <dbReference type="NCBI Taxonomy" id="94130"/>
    <lineage>
        <taxon>Eukaryota</taxon>
        <taxon>Fungi</taxon>
        <taxon>Fungi incertae sedis</taxon>
        <taxon>Mucoromycota</taxon>
        <taxon>Glomeromycotina</taxon>
        <taxon>Glomeromycetes</taxon>
        <taxon>Glomerales</taxon>
        <taxon>Glomeraceae</taxon>
        <taxon>Rhizophagus</taxon>
    </lineage>
</organism>
<dbReference type="InterPro" id="IPR011009">
    <property type="entry name" value="Kinase-like_dom_sf"/>
</dbReference>
<dbReference type="InterPro" id="IPR001245">
    <property type="entry name" value="Ser-Thr/Tyr_kinase_cat_dom"/>
</dbReference>
<dbReference type="InterPro" id="IPR000719">
    <property type="entry name" value="Prot_kinase_dom"/>
</dbReference>
<dbReference type="InterPro" id="IPR051681">
    <property type="entry name" value="Ser/Thr_Kinases-Pseudokinases"/>
</dbReference>
<feature type="domain" description="Protein kinase" evidence="1">
    <location>
        <begin position="34"/>
        <end position="304"/>
    </location>
</feature>
<proteinExistence type="predicted"/>
<gene>
    <name evidence="2" type="ORF">RCL2_001960700</name>
</gene>
<dbReference type="Proteomes" id="UP000615446">
    <property type="component" value="Unassembled WGS sequence"/>
</dbReference>
<keyword evidence="2" id="KW-0808">Transferase</keyword>
<dbReference type="PANTHER" id="PTHR44329">
    <property type="entry name" value="SERINE/THREONINE-PROTEIN KINASE TNNI3K-RELATED"/>
    <property type="match status" value="1"/>
</dbReference>
<dbReference type="EMBL" id="BLAL01000218">
    <property type="protein sequence ID" value="GES92849.1"/>
    <property type="molecule type" value="Genomic_DNA"/>
</dbReference>
<dbReference type="GO" id="GO:0004674">
    <property type="term" value="F:protein serine/threonine kinase activity"/>
    <property type="evidence" value="ECO:0007669"/>
    <property type="project" value="TreeGrafter"/>
</dbReference>
<reference evidence="2" key="1">
    <citation type="submission" date="2019-10" db="EMBL/GenBank/DDBJ databases">
        <title>Conservation and host-specific expression of non-tandemly repeated heterogenous ribosome RNA gene in arbuscular mycorrhizal fungi.</title>
        <authorList>
            <person name="Maeda T."/>
            <person name="Kobayashi Y."/>
            <person name="Nakagawa T."/>
            <person name="Ezawa T."/>
            <person name="Yamaguchi K."/>
            <person name="Bino T."/>
            <person name="Nishimoto Y."/>
            <person name="Shigenobu S."/>
            <person name="Kawaguchi M."/>
        </authorList>
    </citation>
    <scope>NUCLEOTIDE SEQUENCE</scope>
    <source>
        <strain evidence="2">HR1</strain>
    </source>
</reference>
<evidence type="ECO:0000313" key="3">
    <source>
        <dbReference type="Proteomes" id="UP000615446"/>
    </source>
</evidence>
<comment type="caution">
    <text evidence="2">The sequence shown here is derived from an EMBL/GenBank/DDBJ whole genome shotgun (WGS) entry which is preliminary data.</text>
</comment>
<dbReference type="PROSITE" id="PS50011">
    <property type="entry name" value="PROTEIN_KINASE_DOM"/>
    <property type="match status" value="1"/>
</dbReference>
<dbReference type="GO" id="GO:0005524">
    <property type="term" value="F:ATP binding"/>
    <property type="evidence" value="ECO:0007669"/>
    <property type="project" value="InterPro"/>
</dbReference>
<dbReference type="AlphaFoldDB" id="A0A8H3LX56"/>
<dbReference type="SUPFAM" id="SSF56112">
    <property type="entry name" value="Protein kinase-like (PK-like)"/>
    <property type="match status" value="1"/>
</dbReference>
<sequence>MGQKISIIQNGNDVIYDFIKHTQGRMKFVPYDEFKDVEFITEGGFSRIYKATWINGPEMTVALKELAGSKNITSEHLNELKISNDFVSSCEYPSHLNFNDYNKIITFHGITQCPITQNFLIITKYYKSGSLAQYIAKNFFNMNWDSKLYILNDIIFGLKTIHDADIIHKDYHSGNIFIDIDDDLLSAITGDLGLSKSSLDDEKDDKVYGNIPYVAPEIFQGKMYTKASDIYSIGMIMWELMAGRKPFWNRDHDVELIIDIFDGLRPPIIADAPNGYVDLMKKCWHSNPNERPTAAELQKNIEYILVNEPCCKTKIMKSLDIEPITIHSSCSKNSTISSMTTRSSESEINTVIHYDDADYITKEIEFDIEISQYDDMNQYIVLTIICIYNIFTVFSLCI</sequence>
<evidence type="ECO:0000259" key="1">
    <source>
        <dbReference type="PROSITE" id="PS50011"/>
    </source>
</evidence>